<evidence type="ECO:0000259" key="7">
    <source>
        <dbReference type="PROSITE" id="PS50166"/>
    </source>
</evidence>
<accession>A0A8H4BDN0</accession>
<sequence>MDNAVFETLLGVANSDGSIRTAAENRLKELAVQPEFPISLAKLTVSQQHEIPHRQLAAVTLKSFVTTHWSPKHDDKFVGPEASPESKAAVREIIVTGLADPESKIRVVSAYVVSKIAHDDFPEDWPNLFDILLSYLKANNSDSVHGAMHVLLEMVKKDISIQQLPQVGPVLIPEMYRILTSDNVYSFSTRGRAVNILTSCIEMISTLREENPGLADQFIAPIIPQWMEAFIVILNHHVQGDAEKATEEYGLKMKVVKCICTISVEFPKYIAANLPQIFEPIWMDLYNLRERYVQEFVSEDGDIGETYQDSEGNEIGFQNLLYVLFDFVGTACTKKTVKHLFVNENLAATGFFEQLLYVYIIYMQITHEQIEAWSSDANQFVADEEDGTFTFNARVASIDVLMNLQDAFPAPFFNALSAAIQRHITESNEARQAGNSDWWKIQEACLLSVGRLSEELMDALNDESKSVQFDLKSLFDHVVLEDMKAADLPFLQGRAFVFASEFAKILPSDMSSQYVAVAVQALQAPTSGIPVKISALRALDNYCKYLAPEFVTPYQVNIMEGTCQLLPSATEESLMLLLDTLASAIKINQEVTAKYEQILTPAILQIWQKYANDSIITSYILDLFEEFGKNKFYYPSLCSKALPFISQVLSTPDTDPIVYASAIDLLTAMISYGPSPLPDEFTEQMFPSLMQLAWSVPDIDLLQSAQECLKTFINKDVEHIMRWHDQSGKSGLDYAIHFIAKLLEPTGSDSDALFVGELIVTLIQKVGSGIAPVLPDLLTAVLARLMNTDYQPFIQSLVMVFAHLVISQQDTVFQFLCETNINGKSGLEILMTTWCENYDSFSGYYTMKVSAIALSKIFLSSDPRLQNITVKGEIVVNPNAGIVTRSRAKRNPDQYTAIPLPAKIIKLLVSDATNAYMSEQVPAEDAESVEDDGGDWEDVDDEPFASRNDINLLSEMLGNIEDNDDEEDNPDLKNDPIYQTDMKVYLADFFRNCHTHNVNNFNEICQTQLSQEENLTLDYVLRQQPQQ</sequence>
<evidence type="ECO:0000256" key="5">
    <source>
        <dbReference type="ARBA" id="ARBA00023242"/>
    </source>
</evidence>
<keyword evidence="3" id="KW-0813">Transport</keyword>
<proteinExistence type="inferred from homology"/>
<keyword evidence="4" id="KW-0653">Protein transport</keyword>
<dbReference type="PANTHER" id="PTHR10997">
    <property type="entry name" value="IMPORTIN-7, 8, 11"/>
    <property type="match status" value="1"/>
</dbReference>
<dbReference type="AlphaFoldDB" id="A0A8H4BDN0"/>
<dbReference type="Gene3D" id="1.25.10.10">
    <property type="entry name" value="Leucine-rich Repeat Variant"/>
    <property type="match status" value="1"/>
</dbReference>
<feature type="domain" description="Importin N-terminal" evidence="7">
    <location>
        <begin position="23"/>
        <end position="100"/>
    </location>
</feature>
<dbReference type="EMBL" id="JAAECE010000006">
    <property type="protein sequence ID" value="KAF1800228.1"/>
    <property type="molecule type" value="Genomic_DNA"/>
</dbReference>
<organism evidence="8 9">
    <name type="scientific">Mucor circinelloides f. lusitanicus</name>
    <name type="common">Mucor racemosus var. lusitanicus</name>
    <dbReference type="NCBI Taxonomy" id="29924"/>
    <lineage>
        <taxon>Eukaryota</taxon>
        <taxon>Fungi</taxon>
        <taxon>Fungi incertae sedis</taxon>
        <taxon>Mucoromycota</taxon>
        <taxon>Mucoromycotina</taxon>
        <taxon>Mucoromycetes</taxon>
        <taxon>Mucorales</taxon>
        <taxon>Mucorineae</taxon>
        <taxon>Mucoraceae</taxon>
        <taxon>Mucor</taxon>
    </lineage>
</organism>
<dbReference type="InterPro" id="IPR011989">
    <property type="entry name" value="ARM-like"/>
</dbReference>
<keyword evidence="5" id="KW-0539">Nucleus</keyword>
<dbReference type="PANTHER" id="PTHR10997:SF9">
    <property type="entry name" value="IMPORTIN-9"/>
    <property type="match status" value="1"/>
</dbReference>
<dbReference type="Pfam" id="PF25018">
    <property type="entry name" value="HEAT_IPO9_c"/>
    <property type="match status" value="1"/>
</dbReference>
<evidence type="ECO:0000256" key="4">
    <source>
        <dbReference type="ARBA" id="ARBA00022927"/>
    </source>
</evidence>
<dbReference type="SMART" id="SM00913">
    <property type="entry name" value="IBN_N"/>
    <property type="match status" value="1"/>
</dbReference>
<dbReference type="InterPro" id="IPR058669">
    <property type="entry name" value="TPR_IPO7/11-like"/>
</dbReference>
<protein>
    <submittedName>
        <fullName evidence="8">Armadillo-type protein</fullName>
    </submittedName>
</protein>
<feature type="compositionally biased region" description="Acidic residues" evidence="6">
    <location>
        <begin position="922"/>
        <end position="943"/>
    </location>
</feature>
<dbReference type="PROSITE" id="PS50166">
    <property type="entry name" value="IMPORTIN_B_NT"/>
    <property type="match status" value="1"/>
</dbReference>
<gene>
    <name evidence="8" type="ORF">FB192DRAFT_1390627</name>
</gene>
<dbReference type="GO" id="GO:0006606">
    <property type="term" value="P:protein import into nucleus"/>
    <property type="evidence" value="ECO:0007669"/>
    <property type="project" value="TreeGrafter"/>
</dbReference>
<evidence type="ECO:0000256" key="2">
    <source>
        <dbReference type="ARBA" id="ARBA00007991"/>
    </source>
</evidence>
<evidence type="ECO:0000256" key="3">
    <source>
        <dbReference type="ARBA" id="ARBA00022448"/>
    </source>
</evidence>
<evidence type="ECO:0000313" key="8">
    <source>
        <dbReference type="EMBL" id="KAF1800228.1"/>
    </source>
</evidence>
<dbReference type="Pfam" id="PF25758">
    <property type="entry name" value="TPR_IPO11"/>
    <property type="match status" value="1"/>
</dbReference>
<evidence type="ECO:0000313" key="9">
    <source>
        <dbReference type="Proteomes" id="UP000469890"/>
    </source>
</evidence>
<dbReference type="Proteomes" id="UP000469890">
    <property type="component" value="Unassembled WGS sequence"/>
</dbReference>
<reference evidence="8 9" key="1">
    <citation type="submission" date="2019-09" db="EMBL/GenBank/DDBJ databases">
        <authorList>
            <consortium name="DOE Joint Genome Institute"/>
            <person name="Mondo S.J."/>
            <person name="Navarro-Mendoza M.I."/>
            <person name="Perez-Arques C."/>
            <person name="Panchal S."/>
            <person name="Nicolas F.E."/>
            <person name="Ganguly P."/>
            <person name="Pangilinan J."/>
            <person name="Grigoriev I."/>
            <person name="Heitman J."/>
            <person name="Sanya K."/>
            <person name="Garre V."/>
        </authorList>
    </citation>
    <scope>NUCLEOTIDE SEQUENCE [LARGE SCALE GENOMIC DNA]</scope>
    <source>
        <strain evidence="8 9">MU402</strain>
    </source>
</reference>
<evidence type="ECO:0000256" key="6">
    <source>
        <dbReference type="SAM" id="MobiDB-lite"/>
    </source>
</evidence>
<feature type="region of interest" description="Disordered" evidence="6">
    <location>
        <begin position="921"/>
        <end position="944"/>
    </location>
</feature>
<comment type="caution">
    <text evidence="8">The sequence shown here is derived from an EMBL/GenBank/DDBJ whole genome shotgun (WGS) entry which is preliminary data.</text>
</comment>
<comment type="subcellular location">
    <subcellularLocation>
        <location evidence="1">Nucleus</location>
    </subcellularLocation>
</comment>
<dbReference type="GO" id="GO:0031267">
    <property type="term" value="F:small GTPase binding"/>
    <property type="evidence" value="ECO:0007669"/>
    <property type="project" value="InterPro"/>
</dbReference>
<name>A0A8H4BDN0_MUCCL</name>
<dbReference type="GO" id="GO:0005829">
    <property type="term" value="C:cytosol"/>
    <property type="evidence" value="ECO:0007669"/>
    <property type="project" value="TreeGrafter"/>
</dbReference>
<dbReference type="GO" id="GO:0005635">
    <property type="term" value="C:nuclear envelope"/>
    <property type="evidence" value="ECO:0007669"/>
    <property type="project" value="TreeGrafter"/>
</dbReference>
<dbReference type="InterPro" id="IPR016024">
    <property type="entry name" value="ARM-type_fold"/>
</dbReference>
<dbReference type="Pfam" id="PF03810">
    <property type="entry name" value="IBN_N"/>
    <property type="match status" value="1"/>
</dbReference>
<dbReference type="InterPro" id="IPR056840">
    <property type="entry name" value="HEAT_IPO9_central"/>
</dbReference>
<comment type="similarity">
    <text evidence="2">Belongs to the importin beta family.</text>
</comment>
<dbReference type="InterPro" id="IPR001494">
    <property type="entry name" value="Importin-beta_N"/>
</dbReference>
<evidence type="ECO:0000256" key="1">
    <source>
        <dbReference type="ARBA" id="ARBA00004123"/>
    </source>
</evidence>
<dbReference type="SUPFAM" id="SSF48371">
    <property type="entry name" value="ARM repeat"/>
    <property type="match status" value="1"/>
</dbReference>